<keyword evidence="2" id="KW-1133">Transmembrane helix</keyword>
<sequence>MTMMDELSLLSEARPTEAPGAAVVADARARLLLLARQESAPTPARQESAPTPARQKSPQTPARQEGPPIRARREGRRPRRRWQIAWGAGLATAAAAVGVAVAAASGALTGTPGTPPGETRPASAADLLRRASLVAAEEELAPRPDQLVHVTMTEVAAVGGGPASTPVGKNPASAKPAVTWLQPSRWQGWESAASKRPGLIRIAYGSPQPLPGQALPTETRQPADAEWQVAACTGSLTAPTYAFLSTLPTDPQELAKRVTADDPEDSWDTLSGLARAAVVPPKLRAAIYRLMADQPGVDLVTEATDAAGRPGIAVSKTLTGKGIRAQLIFAADTFRYLGERQVTTATNVTVDARAVLSVEVVDAAPAPGPNAQTADCGPNRLPR</sequence>
<keyword evidence="4" id="KW-1185">Reference proteome</keyword>
<dbReference type="InterPro" id="IPR047789">
    <property type="entry name" value="CU044_5270-like"/>
</dbReference>
<protein>
    <submittedName>
        <fullName evidence="3">CU044_5270 family protein</fullName>
    </submittedName>
</protein>
<gene>
    <name evidence="3" type="ORF">JIG36_35870</name>
</gene>
<proteinExistence type="predicted"/>
<dbReference type="NCBIfam" id="NF038083">
    <property type="entry name" value="CU044_5270_fam"/>
    <property type="match status" value="1"/>
</dbReference>
<evidence type="ECO:0000313" key="4">
    <source>
        <dbReference type="Proteomes" id="UP000632138"/>
    </source>
</evidence>
<name>A0ABS2AM06_9ACTN</name>
<dbReference type="EMBL" id="JAENHP010000016">
    <property type="protein sequence ID" value="MBM2620893.1"/>
    <property type="molecule type" value="Genomic_DNA"/>
</dbReference>
<organism evidence="3 4">
    <name type="scientific">Paractinoplanes ovalisporus</name>
    <dbReference type="NCBI Taxonomy" id="2810368"/>
    <lineage>
        <taxon>Bacteria</taxon>
        <taxon>Bacillati</taxon>
        <taxon>Actinomycetota</taxon>
        <taxon>Actinomycetes</taxon>
        <taxon>Micromonosporales</taxon>
        <taxon>Micromonosporaceae</taxon>
        <taxon>Paractinoplanes</taxon>
    </lineage>
</organism>
<feature type="region of interest" description="Disordered" evidence="1">
    <location>
        <begin position="35"/>
        <end position="79"/>
    </location>
</feature>
<dbReference type="RefSeq" id="WP_203380867.1">
    <property type="nucleotide sequence ID" value="NZ_JAENHP010000016.1"/>
</dbReference>
<dbReference type="Proteomes" id="UP000632138">
    <property type="component" value="Unassembled WGS sequence"/>
</dbReference>
<evidence type="ECO:0000313" key="3">
    <source>
        <dbReference type="EMBL" id="MBM2620893.1"/>
    </source>
</evidence>
<evidence type="ECO:0000256" key="2">
    <source>
        <dbReference type="SAM" id="Phobius"/>
    </source>
</evidence>
<feature type="region of interest" description="Disordered" evidence="1">
    <location>
        <begin position="364"/>
        <end position="383"/>
    </location>
</feature>
<comment type="caution">
    <text evidence="3">The sequence shown here is derived from an EMBL/GenBank/DDBJ whole genome shotgun (WGS) entry which is preliminary data.</text>
</comment>
<accession>A0ABS2AM06</accession>
<feature type="transmembrane region" description="Helical" evidence="2">
    <location>
        <begin position="84"/>
        <end position="108"/>
    </location>
</feature>
<keyword evidence="2" id="KW-0472">Membrane</keyword>
<reference evidence="3 4" key="1">
    <citation type="submission" date="2021-01" db="EMBL/GenBank/DDBJ databases">
        <title>Actinoplanes sp. nov. LDG1-06 isolated from lichen.</title>
        <authorList>
            <person name="Saeng-In P."/>
            <person name="Phongsopitanun W."/>
            <person name="Kanchanasin P."/>
            <person name="Yuki M."/>
            <person name="Kudo T."/>
            <person name="Ohkuma M."/>
            <person name="Tanasupawat S."/>
        </authorList>
    </citation>
    <scope>NUCLEOTIDE SEQUENCE [LARGE SCALE GENOMIC DNA]</scope>
    <source>
        <strain evidence="3 4">LDG1-06</strain>
    </source>
</reference>
<evidence type="ECO:0000256" key="1">
    <source>
        <dbReference type="SAM" id="MobiDB-lite"/>
    </source>
</evidence>
<keyword evidence="2" id="KW-0812">Transmembrane</keyword>